<feature type="transmembrane region" description="Helical" evidence="6">
    <location>
        <begin position="335"/>
        <end position="354"/>
    </location>
</feature>
<dbReference type="InterPro" id="IPR050833">
    <property type="entry name" value="Poly_Biosynth_Transport"/>
</dbReference>
<evidence type="ECO:0000313" key="7">
    <source>
        <dbReference type="EMBL" id="MDY0397021.1"/>
    </source>
</evidence>
<accession>A0ABU5CCF2</accession>
<reference evidence="7 8" key="1">
    <citation type="submission" date="2023-10" db="EMBL/GenBank/DDBJ databases">
        <title>Virgibacillus halophilus 5B73C genome.</title>
        <authorList>
            <person name="Miliotis G."/>
            <person name="Sengupta P."/>
            <person name="Hameed A."/>
            <person name="Chuvochina M."/>
            <person name="Mcdonagh F."/>
            <person name="Simpson A.C."/>
            <person name="Singh N.K."/>
            <person name="Rekha P.D."/>
            <person name="Raman K."/>
            <person name="Hugenholtz P."/>
            <person name="Venkateswaran K."/>
        </authorList>
    </citation>
    <scope>NUCLEOTIDE SEQUENCE [LARGE SCALE GENOMIC DNA]</scope>
    <source>
        <strain evidence="7 8">5B73C</strain>
    </source>
</reference>
<keyword evidence="3 6" id="KW-0812">Transmembrane</keyword>
<feature type="transmembrane region" description="Helical" evidence="6">
    <location>
        <begin position="244"/>
        <end position="264"/>
    </location>
</feature>
<evidence type="ECO:0000256" key="4">
    <source>
        <dbReference type="ARBA" id="ARBA00022989"/>
    </source>
</evidence>
<feature type="transmembrane region" description="Helical" evidence="6">
    <location>
        <begin position="374"/>
        <end position="394"/>
    </location>
</feature>
<evidence type="ECO:0000256" key="2">
    <source>
        <dbReference type="ARBA" id="ARBA00022475"/>
    </source>
</evidence>
<dbReference type="InterPro" id="IPR024923">
    <property type="entry name" value="PG_synth_SpoVB"/>
</dbReference>
<feature type="transmembrane region" description="Helical" evidence="6">
    <location>
        <begin position="195"/>
        <end position="215"/>
    </location>
</feature>
<keyword evidence="2" id="KW-1003">Cell membrane</keyword>
<dbReference type="RefSeq" id="WP_390357266.1">
    <property type="nucleotide sequence ID" value="NZ_JBHUIZ010000014.1"/>
</dbReference>
<comment type="caution">
    <text evidence="7">The sequence shown here is derived from an EMBL/GenBank/DDBJ whole genome shotgun (WGS) entry which is preliminary data.</text>
</comment>
<dbReference type="Proteomes" id="UP001281447">
    <property type="component" value="Unassembled WGS sequence"/>
</dbReference>
<proteinExistence type="predicted"/>
<sequence length="541" mass="59548">MSNKIVRGTMLLTGATFLSKFLGMIYVIPFNSLVGNEGGVLYNFAYIPYNILISISTVGVPLAVSKFVSKYNSLGDYRTGMRMFKAGTMLMAITGFIAFLLLFFAAGPIAGMIGLEDSGEVTLHDATVVIRMISFALLIIPAMSIVRGFFQGYQSMGPTAVSQVVEQIIRIVFLLVAAFLVLHVFHGSIVTAVGFATFAAFVGAIGSCIVLWWYWRKRKPYIEKNIQRQKVKNDIPLRSLFNELLRYAGPFVLVGLATSLYQLVDEFTFTRAMIAAGLKDEWVVSLAAINMYGHKIILIPVSLATGLSLAILPALTETFTKKNKPLLFQQINQALQVIAVLVIPAVFGLIILSHETYGALFGGMKVLDLTGTLLAWYAPVALLFALFTVSASLLQGINEQRFAVISLTAGLLVKVLFNIELIHLFGAKGAIFGTALAAGIATILNLWRMQRAIQFSFKQTVKRTLLVFIFSIIMFMVIWVLKWLIGIFLPFETSRTAAVVMLGIGVAAGGAVYLWLAYASTLLERVLGSRVRILDRFFRRH</sequence>
<feature type="transmembrane region" description="Helical" evidence="6">
    <location>
        <begin position="171"/>
        <end position="189"/>
    </location>
</feature>
<gene>
    <name evidence="7" type="ORF">RWE15_25495</name>
</gene>
<evidence type="ECO:0000256" key="5">
    <source>
        <dbReference type="ARBA" id="ARBA00023136"/>
    </source>
</evidence>
<dbReference type="PANTHER" id="PTHR30250">
    <property type="entry name" value="PST FAMILY PREDICTED COLANIC ACID TRANSPORTER"/>
    <property type="match status" value="1"/>
</dbReference>
<dbReference type="EMBL" id="JAWDIP010000004">
    <property type="protein sequence ID" value="MDY0397021.1"/>
    <property type="molecule type" value="Genomic_DNA"/>
</dbReference>
<dbReference type="Pfam" id="PF01943">
    <property type="entry name" value="Polysacc_synt"/>
    <property type="match status" value="1"/>
</dbReference>
<feature type="transmembrane region" description="Helical" evidence="6">
    <location>
        <begin position="46"/>
        <end position="68"/>
    </location>
</feature>
<dbReference type="InterPro" id="IPR002797">
    <property type="entry name" value="Polysacc_synth"/>
</dbReference>
<feature type="transmembrane region" description="Helical" evidence="6">
    <location>
        <begin position="296"/>
        <end position="315"/>
    </location>
</feature>
<comment type="subcellular location">
    <subcellularLocation>
        <location evidence="1">Cell membrane</location>
        <topology evidence="1">Multi-pass membrane protein</topology>
    </subcellularLocation>
</comment>
<evidence type="ECO:0000313" key="8">
    <source>
        <dbReference type="Proteomes" id="UP001281447"/>
    </source>
</evidence>
<evidence type="ECO:0000256" key="3">
    <source>
        <dbReference type="ARBA" id="ARBA00022692"/>
    </source>
</evidence>
<organism evidence="7 8">
    <name type="scientific">Tigheibacillus halophilus</name>
    <dbReference type="NCBI Taxonomy" id="361280"/>
    <lineage>
        <taxon>Bacteria</taxon>
        <taxon>Bacillati</taxon>
        <taxon>Bacillota</taxon>
        <taxon>Bacilli</taxon>
        <taxon>Bacillales</taxon>
        <taxon>Bacillaceae</taxon>
        <taxon>Tigheibacillus</taxon>
    </lineage>
</organism>
<feature type="transmembrane region" description="Helical" evidence="6">
    <location>
        <begin position="129"/>
        <end position="150"/>
    </location>
</feature>
<feature type="transmembrane region" description="Helical" evidence="6">
    <location>
        <begin position="89"/>
        <end position="109"/>
    </location>
</feature>
<keyword evidence="4 6" id="KW-1133">Transmembrane helix</keyword>
<keyword evidence="5 6" id="KW-0472">Membrane</keyword>
<feature type="transmembrane region" description="Helical" evidence="6">
    <location>
        <begin position="465"/>
        <end position="491"/>
    </location>
</feature>
<feature type="transmembrane region" description="Helical" evidence="6">
    <location>
        <begin position="401"/>
        <end position="419"/>
    </location>
</feature>
<evidence type="ECO:0000256" key="6">
    <source>
        <dbReference type="SAM" id="Phobius"/>
    </source>
</evidence>
<keyword evidence="8" id="KW-1185">Reference proteome</keyword>
<feature type="transmembrane region" description="Helical" evidence="6">
    <location>
        <begin position="497"/>
        <end position="523"/>
    </location>
</feature>
<evidence type="ECO:0000256" key="1">
    <source>
        <dbReference type="ARBA" id="ARBA00004651"/>
    </source>
</evidence>
<dbReference type="CDD" id="cd13124">
    <property type="entry name" value="MATE_SpoVB_like"/>
    <property type="match status" value="1"/>
</dbReference>
<dbReference type="PIRSF" id="PIRSF038958">
    <property type="entry name" value="PG_synth_SpoVB"/>
    <property type="match status" value="1"/>
</dbReference>
<protein>
    <submittedName>
        <fullName evidence="7">Polysaccharide biosynthesis protein</fullName>
    </submittedName>
</protein>
<dbReference type="PANTHER" id="PTHR30250:SF21">
    <property type="entry name" value="LIPID II FLIPPASE MURJ"/>
    <property type="match status" value="1"/>
</dbReference>
<feature type="transmembrane region" description="Helical" evidence="6">
    <location>
        <begin position="425"/>
        <end position="444"/>
    </location>
</feature>
<name>A0ABU5CCF2_9BACI</name>
<feature type="transmembrane region" description="Helical" evidence="6">
    <location>
        <begin position="12"/>
        <end position="34"/>
    </location>
</feature>